<dbReference type="AlphaFoldDB" id="A0A433TAP9"/>
<dbReference type="OrthoDB" id="5296at2759"/>
<comment type="caution">
    <text evidence="2">The sequence shown here is derived from an EMBL/GenBank/DDBJ whole genome shotgun (WGS) entry which is preliminary data.</text>
</comment>
<evidence type="ECO:0000313" key="3">
    <source>
        <dbReference type="Proteomes" id="UP000271974"/>
    </source>
</evidence>
<dbReference type="GO" id="GO:0008202">
    <property type="term" value="P:steroid metabolic process"/>
    <property type="evidence" value="ECO:0007669"/>
    <property type="project" value="TreeGrafter"/>
</dbReference>
<dbReference type="STRING" id="188477.A0A433TAP9"/>
<name>A0A433TAP9_ELYCH</name>
<dbReference type="InterPro" id="IPR002347">
    <property type="entry name" value="SDR_fam"/>
</dbReference>
<proteinExistence type="predicted"/>
<gene>
    <name evidence="2" type="ORF">EGW08_013608</name>
</gene>
<dbReference type="EMBL" id="RQTK01000498">
    <property type="protein sequence ID" value="RUS78638.1"/>
    <property type="molecule type" value="Genomic_DNA"/>
</dbReference>
<dbReference type="SUPFAM" id="SSF51735">
    <property type="entry name" value="NAD(P)-binding Rossmann-fold domains"/>
    <property type="match status" value="1"/>
</dbReference>
<keyword evidence="1" id="KW-0472">Membrane</keyword>
<keyword evidence="1" id="KW-1133">Transmembrane helix</keyword>
<dbReference type="Gene3D" id="3.40.50.720">
    <property type="entry name" value="NAD(P)-binding Rossmann-like Domain"/>
    <property type="match status" value="1"/>
</dbReference>
<sequence length="324" mass="36616">MLRLPTFEDPWVYVFASVVFFLMLNWWYRSRKLDFRYQDAFVLITGCDTGFGHIAAMKFDKMGFNVFAGCLSSDKMDELSAKCSPRLCPFHLDVTSDASVSKALETVKGRLPPNRGLWAIINNAGVMGTLGAVEWLKKQDYKQTLSVNMFGAVSVTKAFLPLVGRGGPGVERRLPTQKVWVRAQAISPPTGWTGVSLMRLRQASWLTYHVLYMAAYLMIRHARLLYKTLEKSYEGLNEDLKTFYGEKYTNGMYDLLTLTRNGVWGKNLEEVVDVYVHAVTSRHPKTRYVVGLNGNLLFRPLWMLPTRLSAFLVGMGMPKPAGLG</sequence>
<dbReference type="PANTHER" id="PTHR43313">
    <property type="entry name" value="SHORT-CHAIN DEHYDROGENASE/REDUCTASE FAMILY 9C"/>
    <property type="match status" value="1"/>
</dbReference>
<dbReference type="GO" id="GO:0016491">
    <property type="term" value="F:oxidoreductase activity"/>
    <property type="evidence" value="ECO:0007669"/>
    <property type="project" value="TreeGrafter"/>
</dbReference>
<reference evidence="2 3" key="1">
    <citation type="submission" date="2019-01" db="EMBL/GenBank/DDBJ databases">
        <title>A draft genome assembly of the solar-powered sea slug Elysia chlorotica.</title>
        <authorList>
            <person name="Cai H."/>
            <person name="Li Q."/>
            <person name="Fang X."/>
            <person name="Li J."/>
            <person name="Curtis N.E."/>
            <person name="Altenburger A."/>
            <person name="Shibata T."/>
            <person name="Feng M."/>
            <person name="Maeda T."/>
            <person name="Schwartz J.A."/>
            <person name="Shigenobu S."/>
            <person name="Lundholm N."/>
            <person name="Nishiyama T."/>
            <person name="Yang H."/>
            <person name="Hasebe M."/>
            <person name="Li S."/>
            <person name="Pierce S.K."/>
            <person name="Wang J."/>
        </authorList>
    </citation>
    <scope>NUCLEOTIDE SEQUENCE [LARGE SCALE GENOMIC DNA]</scope>
    <source>
        <strain evidence="2">EC2010</strain>
        <tissue evidence="2">Whole organism of an adult</tissue>
    </source>
</reference>
<accession>A0A433TAP9</accession>
<protein>
    <submittedName>
        <fullName evidence="2">Uncharacterized protein</fullName>
    </submittedName>
</protein>
<dbReference type="PANTHER" id="PTHR43313:SF50">
    <property type="entry name" value="GH26015P"/>
    <property type="match status" value="1"/>
</dbReference>
<keyword evidence="3" id="KW-1185">Reference proteome</keyword>
<keyword evidence="1" id="KW-0812">Transmembrane</keyword>
<evidence type="ECO:0000256" key="1">
    <source>
        <dbReference type="SAM" id="Phobius"/>
    </source>
</evidence>
<dbReference type="Pfam" id="PF00106">
    <property type="entry name" value="adh_short"/>
    <property type="match status" value="1"/>
</dbReference>
<feature type="transmembrane region" description="Helical" evidence="1">
    <location>
        <begin position="12"/>
        <end position="28"/>
    </location>
</feature>
<evidence type="ECO:0000313" key="2">
    <source>
        <dbReference type="EMBL" id="RUS78638.1"/>
    </source>
</evidence>
<organism evidence="2 3">
    <name type="scientific">Elysia chlorotica</name>
    <name type="common">Eastern emerald elysia</name>
    <name type="synonym">Sea slug</name>
    <dbReference type="NCBI Taxonomy" id="188477"/>
    <lineage>
        <taxon>Eukaryota</taxon>
        <taxon>Metazoa</taxon>
        <taxon>Spiralia</taxon>
        <taxon>Lophotrochozoa</taxon>
        <taxon>Mollusca</taxon>
        <taxon>Gastropoda</taxon>
        <taxon>Heterobranchia</taxon>
        <taxon>Euthyneura</taxon>
        <taxon>Panpulmonata</taxon>
        <taxon>Sacoglossa</taxon>
        <taxon>Placobranchoidea</taxon>
        <taxon>Plakobranchidae</taxon>
        <taxon>Elysia</taxon>
    </lineage>
</organism>
<dbReference type="InterPro" id="IPR036291">
    <property type="entry name" value="NAD(P)-bd_dom_sf"/>
</dbReference>
<dbReference type="Proteomes" id="UP000271974">
    <property type="component" value="Unassembled WGS sequence"/>
</dbReference>